<keyword evidence="2" id="KW-1185">Reference proteome</keyword>
<accession>A0A843TIT4</accession>
<feature type="non-terminal residue" evidence="1">
    <location>
        <position position="73"/>
    </location>
</feature>
<comment type="caution">
    <text evidence="1">The sequence shown here is derived from an EMBL/GenBank/DDBJ whole genome shotgun (WGS) entry which is preliminary data.</text>
</comment>
<dbReference type="Proteomes" id="UP000652761">
    <property type="component" value="Unassembled WGS sequence"/>
</dbReference>
<name>A0A843TIT4_COLES</name>
<dbReference type="OrthoDB" id="1932754at2759"/>
<protein>
    <submittedName>
        <fullName evidence="1">Uncharacterized protein</fullName>
    </submittedName>
</protein>
<dbReference type="EMBL" id="NMUH01000036">
    <property type="protein sequence ID" value="MQL69403.1"/>
    <property type="molecule type" value="Genomic_DNA"/>
</dbReference>
<reference evidence="1" key="1">
    <citation type="submission" date="2017-07" db="EMBL/GenBank/DDBJ databases">
        <title>Taro Niue Genome Assembly and Annotation.</title>
        <authorList>
            <person name="Atibalentja N."/>
            <person name="Keating K."/>
            <person name="Fields C.J."/>
        </authorList>
    </citation>
    <scope>NUCLEOTIDE SEQUENCE</scope>
    <source>
        <strain evidence="1">Niue_2</strain>
        <tissue evidence="1">Leaf</tissue>
    </source>
</reference>
<evidence type="ECO:0000313" key="1">
    <source>
        <dbReference type="EMBL" id="MQL69403.1"/>
    </source>
</evidence>
<sequence length="73" mass="8663">MSDGHPRTSKKWVANAVKGKLVDKPTYRASEMMSDIRREYGICIPYHQSHSTIGYMTREVYQYYKWLTKLECK</sequence>
<evidence type="ECO:0000313" key="2">
    <source>
        <dbReference type="Proteomes" id="UP000652761"/>
    </source>
</evidence>
<proteinExistence type="predicted"/>
<dbReference type="AlphaFoldDB" id="A0A843TIT4"/>
<gene>
    <name evidence="1" type="ORF">Taro_001684</name>
</gene>
<organism evidence="1 2">
    <name type="scientific">Colocasia esculenta</name>
    <name type="common">Wild taro</name>
    <name type="synonym">Arum esculentum</name>
    <dbReference type="NCBI Taxonomy" id="4460"/>
    <lineage>
        <taxon>Eukaryota</taxon>
        <taxon>Viridiplantae</taxon>
        <taxon>Streptophyta</taxon>
        <taxon>Embryophyta</taxon>
        <taxon>Tracheophyta</taxon>
        <taxon>Spermatophyta</taxon>
        <taxon>Magnoliopsida</taxon>
        <taxon>Liliopsida</taxon>
        <taxon>Araceae</taxon>
        <taxon>Aroideae</taxon>
        <taxon>Colocasieae</taxon>
        <taxon>Colocasia</taxon>
    </lineage>
</organism>